<name>A0A8J3D3U2_9BACT</name>
<feature type="region of interest" description="Disordered" evidence="1">
    <location>
        <begin position="1"/>
        <end position="91"/>
    </location>
</feature>
<proteinExistence type="predicted"/>
<evidence type="ECO:0000256" key="1">
    <source>
        <dbReference type="SAM" id="MobiDB-lite"/>
    </source>
</evidence>
<dbReference type="Proteomes" id="UP000598271">
    <property type="component" value="Unassembled WGS sequence"/>
</dbReference>
<keyword evidence="3" id="KW-1185">Reference proteome</keyword>
<gene>
    <name evidence="2" type="ORF">GCM10007390_24820</name>
</gene>
<accession>A0A8J3D3U2</accession>
<evidence type="ECO:0000313" key="2">
    <source>
        <dbReference type="EMBL" id="GHB70235.1"/>
    </source>
</evidence>
<feature type="compositionally biased region" description="Basic and acidic residues" evidence="1">
    <location>
        <begin position="1"/>
        <end position="20"/>
    </location>
</feature>
<sequence>METNPKKETVNEKEEPEKVKHVAAGTPVASGVKHDKKHNDDSQKAPERLDQEAKQEFEDHNMNDNKGYNETPNDVPIENKDIADEEENTTN</sequence>
<organism evidence="2 3">
    <name type="scientific">Persicitalea jodogahamensis</name>
    <dbReference type="NCBI Taxonomy" id="402147"/>
    <lineage>
        <taxon>Bacteria</taxon>
        <taxon>Pseudomonadati</taxon>
        <taxon>Bacteroidota</taxon>
        <taxon>Cytophagia</taxon>
        <taxon>Cytophagales</taxon>
        <taxon>Spirosomataceae</taxon>
        <taxon>Persicitalea</taxon>
    </lineage>
</organism>
<dbReference type="AlphaFoldDB" id="A0A8J3D3U2"/>
<protein>
    <submittedName>
        <fullName evidence="2">Uncharacterized protein</fullName>
    </submittedName>
</protein>
<reference evidence="2 3" key="1">
    <citation type="journal article" date="2014" name="Int. J. Syst. Evol. Microbiol.">
        <title>Complete genome sequence of Corynebacterium casei LMG S-19264T (=DSM 44701T), isolated from a smear-ripened cheese.</title>
        <authorList>
            <consortium name="US DOE Joint Genome Institute (JGI-PGF)"/>
            <person name="Walter F."/>
            <person name="Albersmeier A."/>
            <person name="Kalinowski J."/>
            <person name="Ruckert C."/>
        </authorList>
    </citation>
    <scope>NUCLEOTIDE SEQUENCE [LARGE SCALE GENOMIC DNA]</scope>
    <source>
        <strain evidence="2 3">KCTC 12866</strain>
    </source>
</reference>
<dbReference type="RefSeq" id="WP_189564750.1">
    <property type="nucleotide sequence ID" value="NZ_BMXF01000002.1"/>
</dbReference>
<dbReference type="EMBL" id="BMXF01000002">
    <property type="protein sequence ID" value="GHB70235.1"/>
    <property type="molecule type" value="Genomic_DNA"/>
</dbReference>
<evidence type="ECO:0000313" key="3">
    <source>
        <dbReference type="Proteomes" id="UP000598271"/>
    </source>
</evidence>
<feature type="compositionally biased region" description="Basic and acidic residues" evidence="1">
    <location>
        <begin position="37"/>
        <end position="63"/>
    </location>
</feature>
<comment type="caution">
    <text evidence="2">The sequence shown here is derived from an EMBL/GenBank/DDBJ whole genome shotgun (WGS) entry which is preliminary data.</text>
</comment>